<gene>
    <name evidence="2" type="ORF">M8330_08755</name>
</gene>
<proteinExistence type="predicted"/>
<keyword evidence="3" id="KW-1185">Reference proteome</keyword>
<comment type="caution">
    <text evidence="2">The sequence shown here is derived from an EMBL/GenBank/DDBJ whole genome shotgun (WGS) entry which is preliminary data.</text>
</comment>
<dbReference type="InterPro" id="IPR021295">
    <property type="entry name" value="DUF2867"/>
</dbReference>
<feature type="compositionally biased region" description="Low complexity" evidence="1">
    <location>
        <begin position="15"/>
        <end position="24"/>
    </location>
</feature>
<dbReference type="EMBL" id="JAMOIL010000009">
    <property type="protein sequence ID" value="MCM0620385.1"/>
    <property type="molecule type" value="Genomic_DNA"/>
</dbReference>
<dbReference type="AlphaFoldDB" id="A0A9X2D6V1"/>
<sequence length="179" mass="18817">MSTTASGDGTRRRTTATSSTRSTRMPFSAQVTYRAVASAATGPHWYLDAVPLRLRGALDRLLGGAAPASPSGRPLLRAGERAGFWRVLQAGRATDGHRLLLEAEVRAPGRVTLETVVSPAAPGRDAGAVLTQTVTLAPAGLLGAAYLVADLPAREALLEVVHRRTVAEVRGSVWRDATD</sequence>
<name>A0A9X2D6V1_9ACTN</name>
<protein>
    <submittedName>
        <fullName evidence="2">DUF2867 domain-containing protein</fullName>
    </submittedName>
</protein>
<dbReference type="Pfam" id="PF11066">
    <property type="entry name" value="DUF2867"/>
    <property type="match status" value="1"/>
</dbReference>
<feature type="region of interest" description="Disordered" evidence="1">
    <location>
        <begin position="1"/>
        <end position="25"/>
    </location>
</feature>
<dbReference type="Proteomes" id="UP001139485">
    <property type="component" value="Unassembled WGS sequence"/>
</dbReference>
<accession>A0A9X2D6V1</accession>
<evidence type="ECO:0000313" key="3">
    <source>
        <dbReference type="Proteomes" id="UP001139485"/>
    </source>
</evidence>
<dbReference type="RefSeq" id="WP_250827025.1">
    <property type="nucleotide sequence ID" value="NZ_JAMOIL010000009.1"/>
</dbReference>
<evidence type="ECO:0000313" key="2">
    <source>
        <dbReference type="EMBL" id="MCM0620385.1"/>
    </source>
</evidence>
<organism evidence="2 3">
    <name type="scientific">Nocardioides bruguierae</name>
    <dbReference type="NCBI Taxonomy" id="2945102"/>
    <lineage>
        <taxon>Bacteria</taxon>
        <taxon>Bacillati</taxon>
        <taxon>Actinomycetota</taxon>
        <taxon>Actinomycetes</taxon>
        <taxon>Propionibacteriales</taxon>
        <taxon>Nocardioidaceae</taxon>
        <taxon>Nocardioides</taxon>
    </lineage>
</organism>
<reference evidence="2" key="1">
    <citation type="submission" date="2022-05" db="EMBL/GenBank/DDBJ databases">
        <authorList>
            <person name="Tuo L."/>
        </authorList>
    </citation>
    <scope>NUCLEOTIDE SEQUENCE</scope>
    <source>
        <strain evidence="2">BSK12Z-4</strain>
    </source>
</reference>
<evidence type="ECO:0000256" key="1">
    <source>
        <dbReference type="SAM" id="MobiDB-lite"/>
    </source>
</evidence>